<dbReference type="OrthoDB" id="5312133at2759"/>
<gene>
    <name evidence="2" type="ORF">VHEMI00100</name>
</gene>
<name>A0A0A1SPF4_9HYPO</name>
<feature type="compositionally biased region" description="Basic and acidic residues" evidence="1">
    <location>
        <begin position="613"/>
        <end position="634"/>
    </location>
</feature>
<reference evidence="2 3" key="1">
    <citation type="journal article" date="2015" name="Genome Announc.">
        <title>Draft Genome Sequence and Gene Annotation of the Entomopathogenic Fungus Verticillium hemipterigenum.</title>
        <authorList>
            <person name="Horn F."/>
            <person name="Habel A."/>
            <person name="Scharf D.H."/>
            <person name="Dworschak J."/>
            <person name="Brakhage A.A."/>
            <person name="Guthke R."/>
            <person name="Hertweck C."/>
            <person name="Linde J."/>
        </authorList>
    </citation>
    <scope>NUCLEOTIDE SEQUENCE [LARGE SCALE GENOMIC DNA]</scope>
</reference>
<accession>A0A0A1SPF4</accession>
<organism evidence="2 3">
    <name type="scientific">[Torrubiella] hemipterigena</name>
    <dbReference type="NCBI Taxonomy" id="1531966"/>
    <lineage>
        <taxon>Eukaryota</taxon>
        <taxon>Fungi</taxon>
        <taxon>Dikarya</taxon>
        <taxon>Ascomycota</taxon>
        <taxon>Pezizomycotina</taxon>
        <taxon>Sordariomycetes</taxon>
        <taxon>Hypocreomycetidae</taxon>
        <taxon>Hypocreales</taxon>
        <taxon>Clavicipitaceae</taxon>
        <taxon>Clavicipitaceae incertae sedis</taxon>
        <taxon>'Torrubiella' clade</taxon>
    </lineage>
</organism>
<feature type="compositionally biased region" description="Basic and acidic residues" evidence="1">
    <location>
        <begin position="596"/>
        <end position="605"/>
    </location>
</feature>
<feature type="region of interest" description="Disordered" evidence="1">
    <location>
        <begin position="596"/>
        <end position="634"/>
    </location>
</feature>
<dbReference type="PANTHER" id="PTHR42055">
    <property type="entry name" value="YALI0E03476P"/>
    <property type="match status" value="1"/>
</dbReference>
<dbReference type="Proteomes" id="UP000039046">
    <property type="component" value="Unassembled WGS sequence"/>
</dbReference>
<evidence type="ECO:0000256" key="1">
    <source>
        <dbReference type="SAM" id="MobiDB-lite"/>
    </source>
</evidence>
<dbReference type="HOGENOM" id="CLU_030660_0_0_1"/>
<proteinExistence type="predicted"/>
<dbReference type="AlphaFoldDB" id="A0A0A1SPF4"/>
<evidence type="ECO:0000313" key="2">
    <source>
        <dbReference type="EMBL" id="CEJ79886.1"/>
    </source>
</evidence>
<dbReference type="EMBL" id="CDHN01000001">
    <property type="protein sequence ID" value="CEJ79886.1"/>
    <property type="molecule type" value="Genomic_DNA"/>
</dbReference>
<keyword evidence="3" id="KW-1185">Reference proteome</keyword>
<evidence type="ECO:0000313" key="3">
    <source>
        <dbReference type="Proteomes" id="UP000039046"/>
    </source>
</evidence>
<sequence>MLRFSFRRLVLLLAIIASMFLSMSLILGSDIAVPQSITDMDKIGESMQKNKESIYKTLDKGKQSLYETVDKGRQTVAETTDKASQAIHKNILNPLLNPSHAPPRKDNDNFKGSSWMPNLQWLSVPFSKKASLDDRIVLPPLPKRQPVYCYYDSTKDKPKEVKDAESDLLLTWRRAWWAQGFRPQILGYADAMNNPLYAEMQKKTTQDSSLNDNVMRWLAWDALGGGILVQHTLFPMAHDDNVLSYLRRGELIGLQRWSYLDDGIYTGDKQTLTKALRGLLHNSKTASLTHFKTGEPVHTVYEALDPNLFKLDEDGSPFAYYSNSTIHKKYEKLVKNGEVDIGALNGLVNAHLQSTWQQRFSGGIEVMHTHAQHMGELLGKGDKLAESLRTCQESPLPDSCPPNNAKCTPCSASTSMKVKATESFHNKTNVYTIGIVPHPWTYAVLKNMREDLDTAFIKAEIPPNDWVETITKDVLAKANVDKRVLSYKQIVAGEGALASSLWLSSERQFPDDLEWHFGFSIPKPESKDTDDDEAVKSSKEESAKELVLISHAHQVIALDKSTDKTKLRAELEEWSMADTEAWRFTRAMQARRQLERNNFEKEEAKYAQGAGSEKGRSRWSKWNDQKEDTKRAVM</sequence>
<protein>
    <submittedName>
        <fullName evidence="2">Uncharacterized protein</fullName>
    </submittedName>
</protein>
<dbReference type="PANTHER" id="PTHR42055:SF1">
    <property type="entry name" value="YALI0E03476P"/>
    <property type="match status" value="1"/>
</dbReference>